<dbReference type="AlphaFoldDB" id="A0A7J6X7B8"/>
<proteinExistence type="predicted"/>
<keyword evidence="2" id="KW-1185">Reference proteome</keyword>
<dbReference type="Proteomes" id="UP000554482">
    <property type="component" value="Unassembled WGS sequence"/>
</dbReference>
<evidence type="ECO:0000313" key="1">
    <source>
        <dbReference type="EMBL" id="KAF5205676.1"/>
    </source>
</evidence>
<accession>A0A7J6X7B8</accession>
<feature type="non-terminal residue" evidence="1">
    <location>
        <position position="1"/>
    </location>
</feature>
<dbReference type="OrthoDB" id="1924677at2759"/>
<comment type="caution">
    <text evidence="1">The sequence shown here is derived from an EMBL/GenBank/DDBJ whole genome shotgun (WGS) entry which is preliminary data.</text>
</comment>
<name>A0A7J6X7B8_THATH</name>
<organism evidence="1 2">
    <name type="scientific">Thalictrum thalictroides</name>
    <name type="common">Rue-anemone</name>
    <name type="synonym">Anemone thalictroides</name>
    <dbReference type="NCBI Taxonomy" id="46969"/>
    <lineage>
        <taxon>Eukaryota</taxon>
        <taxon>Viridiplantae</taxon>
        <taxon>Streptophyta</taxon>
        <taxon>Embryophyta</taxon>
        <taxon>Tracheophyta</taxon>
        <taxon>Spermatophyta</taxon>
        <taxon>Magnoliopsida</taxon>
        <taxon>Ranunculales</taxon>
        <taxon>Ranunculaceae</taxon>
        <taxon>Thalictroideae</taxon>
        <taxon>Thalictrum</taxon>
    </lineage>
</organism>
<evidence type="ECO:0000313" key="2">
    <source>
        <dbReference type="Proteomes" id="UP000554482"/>
    </source>
</evidence>
<reference evidence="1 2" key="1">
    <citation type="submission" date="2020-06" db="EMBL/GenBank/DDBJ databases">
        <title>Transcriptomic and genomic resources for Thalictrum thalictroides and T. hernandezii: Facilitating candidate gene discovery in an emerging model plant lineage.</title>
        <authorList>
            <person name="Arias T."/>
            <person name="Riano-Pachon D.M."/>
            <person name="Di Stilio V.S."/>
        </authorList>
    </citation>
    <scope>NUCLEOTIDE SEQUENCE [LARGE SCALE GENOMIC DNA]</scope>
    <source>
        <strain evidence="2">cv. WT478/WT964</strain>
        <tissue evidence="1">Leaves</tissue>
    </source>
</reference>
<protein>
    <submittedName>
        <fullName evidence="1">Uncharacterized protein</fullName>
    </submittedName>
</protein>
<gene>
    <name evidence="1" type="ORF">FRX31_004737</name>
</gene>
<sequence>MVFFYNQNRENRLFMERAENIGSDNDHNPCLPNELIIENILPRLPVKTIFRF</sequence>
<dbReference type="EMBL" id="JABWDY010003776">
    <property type="protein sequence ID" value="KAF5205676.1"/>
    <property type="molecule type" value="Genomic_DNA"/>
</dbReference>